<name>H7EKF9_9SPIR</name>
<reference evidence="1 2" key="1">
    <citation type="submission" date="2011-09" db="EMBL/GenBank/DDBJ databases">
        <title>The draft genome of Treponema saccharophilum DSM 2985.</title>
        <authorList>
            <consortium name="US DOE Joint Genome Institute (JGI-PGF)"/>
            <person name="Lucas S."/>
            <person name="Copeland A."/>
            <person name="Lapidus A."/>
            <person name="Glavina del Rio T."/>
            <person name="Dalin E."/>
            <person name="Tice H."/>
            <person name="Bruce D."/>
            <person name="Goodwin L."/>
            <person name="Pitluck S."/>
            <person name="Peters L."/>
            <person name="Kyrpides N."/>
            <person name="Mavromatis K."/>
            <person name="Ivanova N."/>
            <person name="Markowitz V."/>
            <person name="Cheng J.-F."/>
            <person name="Hugenholtz P."/>
            <person name="Woyke T."/>
            <person name="Wu D."/>
            <person name="Gronow S."/>
            <person name="Wellnitz S."/>
            <person name="Brambilla E."/>
            <person name="Klenk H.-P."/>
            <person name="Eisen J.A."/>
        </authorList>
    </citation>
    <scope>NUCLEOTIDE SEQUENCE [LARGE SCALE GENOMIC DNA]</scope>
    <source>
        <strain evidence="1 2">DSM 2985</strain>
    </source>
</reference>
<evidence type="ECO:0000313" key="1">
    <source>
        <dbReference type="EMBL" id="EIC01864.1"/>
    </source>
</evidence>
<keyword evidence="2" id="KW-1185">Reference proteome</keyword>
<dbReference type="AlphaFoldDB" id="H7EKF9"/>
<accession>H7EKF9</accession>
<dbReference type="STRING" id="907348.TresaDRAFT_1616"/>
<comment type="caution">
    <text evidence="1">The sequence shown here is derived from an EMBL/GenBank/DDBJ whole genome shotgun (WGS) entry which is preliminary data.</text>
</comment>
<proteinExistence type="predicted"/>
<dbReference type="Proteomes" id="UP000003571">
    <property type="component" value="Unassembled WGS sequence"/>
</dbReference>
<dbReference type="PATRIC" id="fig|907348.3.peg.1375"/>
<gene>
    <name evidence="1" type="ORF">TresaDRAFT_1616</name>
</gene>
<organism evidence="1 2">
    <name type="scientific">Treponema saccharophilum DSM 2985</name>
    <dbReference type="NCBI Taxonomy" id="907348"/>
    <lineage>
        <taxon>Bacteria</taxon>
        <taxon>Pseudomonadati</taxon>
        <taxon>Spirochaetota</taxon>
        <taxon>Spirochaetia</taxon>
        <taxon>Spirochaetales</taxon>
        <taxon>Treponemataceae</taxon>
        <taxon>Treponema</taxon>
    </lineage>
</organism>
<dbReference type="RefSeq" id="WP_002704072.1">
    <property type="nucleotide sequence ID" value="NZ_AGRW01000045.1"/>
</dbReference>
<sequence length="197" mass="22596">MSNSYDYKVEFDSEKTSALALDFFRKNKKLREVASIYCDYGEDEMPADLIETDGNVWEFGSAGCCSEEVGVGIYDYLKSKCDKFSFKIILVGGDDFFDEEGEFAEVNICEFDSERHRILSAIDENGKYKLGFEQSLKRYFQENWDSDCEEEFSMLLERYGFGTDGEFDVDGAKLGKFAEDLKEIDDSLLGYLTLKEV</sequence>
<protein>
    <submittedName>
        <fullName evidence="1">Uncharacterized protein</fullName>
    </submittedName>
</protein>
<evidence type="ECO:0000313" key="2">
    <source>
        <dbReference type="Proteomes" id="UP000003571"/>
    </source>
</evidence>
<dbReference type="EMBL" id="AGRW01000045">
    <property type="protein sequence ID" value="EIC01864.1"/>
    <property type="molecule type" value="Genomic_DNA"/>
</dbReference>